<dbReference type="AlphaFoldDB" id="A0AAV9QK30"/>
<dbReference type="InterPro" id="IPR036864">
    <property type="entry name" value="Zn2-C6_fun-type_DNA-bd_sf"/>
</dbReference>
<feature type="domain" description="Zn(2)-C6 fungal-type" evidence="3">
    <location>
        <begin position="18"/>
        <end position="46"/>
    </location>
</feature>
<dbReference type="InterPro" id="IPR001138">
    <property type="entry name" value="Zn2Cys6_DnaBD"/>
</dbReference>
<accession>A0AAV9QK30</accession>
<dbReference type="Proteomes" id="UP001345827">
    <property type="component" value="Unassembled WGS sequence"/>
</dbReference>
<evidence type="ECO:0000313" key="5">
    <source>
        <dbReference type="Proteomes" id="UP001345827"/>
    </source>
</evidence>
<dbReference type="GO" id="GO:0000981">
    <property type="term" value="F:DNA-binding transcription factor activity, RNA polymerase II-specific"/>
    <property type="evidence" value="ECO:0007669"/>
    <property type="project" value="InterPro"/>
</dbReference>
<name>A0AAV9QK30_9PEZI</name>
<organism evidence="4 5">
    <name type="scientific">Vermiconidia calcicola</name>
    <dbReference type="NCBI Taxonomy" id="1690605"/>
    <lineage>
        <taxon>Eukaryota</taxon>
        <taxon>Fungi</taxon>
        <taxon>Dikarya</taxon>
        <taxon>Ascomycota</taxon>
        <taxon>Pezizomycotina</taxon>
        <taxon>Dothideomycetes</taxon>
        <taxon>Dothideomycetidae</taxon>
        <taxon>Mycosphaerellales</taxon>
        <taxon>Extremaceae</taxon>
        <taxon>Vermiconidia</taxon>
    </lineage>
</organism>
<comment type="caution">
    <text evidence="4">The sequence shown here is derived from an EMBL/GenBank/DDBJ whole genome shotgun (WGS) entry which is preliminary data.</text>
</comment>
<dbReference type="Pfam" id="PF11951">
    <property type="entry name" value="Fungal_trans_2"/>
    <property type="match status" value="1"/>
</dbReference>
<reference evidence="4 5" key="1">
    <citation type="submission" date="2023-06" db="EMBL/GenBank/DDBJ databases">
        <title>Black Yeasts Isolated from many extreme environments.</title>
        <authorList>
            <person name="Coleine C."/>
            <person name="Stajich J.E."/>
            <person name="Selbmann L."/>
        </authorList>
    </citation>
    <scope>NUCLEOTIDE SEQUENCE [LARGE SCALE GENOMIC DNA]</scope>
    <source>
        <strain evidence="4 5">CCFEE 5887</strain>
    </source>
</reference>
<dbReference type="CDD" id="cd00067">
    <property type="entry name" value="GAL4"/>
    <property type="match status" value="1"/>
</dbReference>
<dbReference type="PANTHER" id="PTHR37534:SF7">
    <property type="entry name" value="TRANSCRIPTIONAL ACTIVATOR PROTEIN UGA3"/>
    <property type="match status" value="1"/>
</dbReference>
<dbReference type="SUPFAM" id="SSF57701">
    <property type="entry name" value="Zn2/Cys6 DNA-binding domain"/>
    <property type="match status" value="1"/>
</dbReference>
<protein>
    <recommendedName>
        <fullName evidence="3">Zn(2)-C6 fungal-type domain-containing protein</fullName>
    </recommendedName>
</protein>
<dbReference type="InterPro" id="IPR021858">
    <property type="entry name" value="Fun_TF"/>
</dbReference>
<evidence type="ECO:0000256" key="1">
    <source>
        <dbReference type="ARBA" id="ARBA00004123"/>
    </source>
</evidence>
<gene>
    <name evidence="4" type="ORF">LTR25_000276</name>
</gene>
<dbReference type="GO" id="GO:0045944">
    <property type="term" value="P:positive regulation of transcription by RNA polymerase II"/>
    <property type="evidence" value="ECO:0007669"/>
    <property type="project" value="TreeGrafter"/>
</dbReference>
<dbReference type="PROSITE" id="PS50048">
    <property type="entry name" value="ZN2_CY6_FUNGAL_2"/>
    <property type="match status" value="1"/>
</dbReference>
<evidence type="ECO:0000256" key="2">
    <source>
        <dbReference type="ARBA" id="ARBA00023242"/>
    </source>
</evidence>
<proteinExistence type="predicted"/>
<dbReference type="Pfam" id="PF00172">
    <property type="entry name" value="Zn_clus"/>
    <property type="match status" value="1"/>
</dbReference>
<evidence type="ECO:0000259" key="3">
    <source>
        <dbReference type="PROSITE" id="PS50048"/>
    </source>
</evidence>
<evidence type="ECO:0000313" key="4">
    <source>
        <dbReference type="EMBL" id="KAK5545269.1"/>
    </source>
</evidence>
<keyword evidence="2" id="KW-0539">Nucleus</keyword>
<dbReference type="GO" id="GO:0000976">
    <property type="term" value="F:transcription cis-regulatory region binding"/>
    <property type="evidence" value="ECO:0007669"/>
    <property type="project" value="TreeGrafter"/>
</dbReference>
<keyword evidence="5" id="KW-1185">Reference proteome</keyword>
<dbReference type="GO" id="GO:0008270">
    <property type="term" value="F:zinc ion binding"/>
    <property type="evidence" value="ECO:0007669"/>
    <property type="project" value="InterPro"/>
</dbReference>
<dbReference type="PANTHER" id="PTHR37534">
    <property type="entry name" value="TRANSCRIPTIONAL ACTIVATOR PROTEIN UGA3"/>
    <property type="match status" value="1"/>
</dbReference>
<sequence>MSLRMSSLDPDEPRAMKDCRTCNRRRIKCDRSLETCRKCALKGLPCPGYGLRIRWDQGIASRGKLAGKVLPILGPAPASYHINGNPAVSLTNTPAPLNATPSILDSVTSRSPLDIQEENVVQSTPIANEPHIVGDSLRNIPHPVYDHKTIQNKFSMNLDMGSYRLPNYLQPNVVRDLIHYYDHVVAAVMPWVDGPDNAWRTIMLPLAMKSESLLLAILALSAEHYSSKMGSTWLAEGVPLAVQYRDQSVQLLAQNLRTELAEDPTAAHQGPACAMLATILVLCNLEMIRCDSAIWHVHWKAARTITRRWTSSHHPRPMLDYGFKFLIKEAFVYDVFGSSTTFDNEDQIPNSVLTDEEDPPLFGHWLQLVQEVTIVERRRHANMPADQYLMHSADMKLLQSRFHEATSSSLHISRGLDFESQGLQSDIVKLLNIYHEAGLLYSYQALLGPKDSALARDSCVESIINSVRYIENLIAFQHDLVWPLFLVGTESRNRRSRQKFAESGILEAMRSTAFSNCRPALEFLRRFWTTDQLVVMDWIQFGRQESQRGLNFLVI</sequence>
<dbReference type="EMBL" id="JAXLQG010000001">
    <property type="protein sequence ID" value="KAK5545269.1"/>
    <property type="molecule type" value="Genomic_DNA"/>
</dbReference>
<comment type="subcellular location">
    <subcellularLocation>
        <location evidence="1">Nucleus</location>
    </subcellularLocation>
</comment>
<dbReference type="GO" id="GO:0005634">
    <property type="term" value="C:nucleus"/>
    <property type="evidence" value="ECO:0007669"/>
    <property type="project" value="UniProtKB-SubCell"/>
</dbReference>